<evidence type="ECO:0000259" key="2">
    <source>
        <dbReference type="Pfam" id="PF00144"/>
    </source>
</evidence>
<evidence type="ECO:0000313" key="4">
    <source>
        <dbReference type="Proteomes" id="UP001634747"/>
    </source>
</evidence>
<dbReference type="InterPro" id="IPR050491">
    <property type="entry name" value="AmpC-like"/>
</dbReference>
<comment type="caution">
    <text evidence="3">The sequence shown here is derived from an EMBL/GenBank/DDBJ whole genome shotgun (WGS) entry which is preliminary data.</text>
</comment>
<gene>
    <name evidence="3" type="ORF">ACK2TP_01045</name>
</gene>
<keyword evidence="1" id="KW-0732">Signal</keyword>
<protein>
    <submittedName>
        <fullName evidence="3">Serine hydrolase domain-containing protein</fullName>
        <ecNumber evidence="3">3.-.-.-</ecNumber>
    </submittedName>
</protein>
<name>A0ABW9KFU1_9BACT</name>
<dbReference type="PANTHER" id="PTHR46825">
    <property type="entry name" value="D-ALANYL-D-ALANINE-CARBOXYPEPTIDASE/ENDOPEPTIDASE AMPH"/>
    <property type="match status" value="1"/>
</dbReference>
<dbReference type="EC" id="3.-.-.-" evidence="3"/>
<proteinExistence type="predicted"/>
<dbReference type="Gene3D" id="3.40.710.10">
    <property type="entry name" value="DD-peptidase/beta-lactamase superfamily"/>
    <property type="match status" value="1"/>
</dbReference>
<sequence>MNRRNFVATAGAAATALLPRGAFARSLSPLQPLITASGFCGTALVARGSAILLHQGFGPAERNFQTPCRPDTRYRIASITKLFTATLIVQLAGEGKLDLDRTIGTYLPQYPGPARDRSTLRQLLHHTSGIENFDKGLTSFAGAQRSGMPAYQMPHSTDDLLNLFASGALAHQPGSVFDYNNADFIILGKIIEAVELSSFDQILQRRICQPLGLTATGLFPSRHIQPALASTYYRDTGQPLGNDLPVYAENWYAAGGMTSTTADVLKFAQALFHGNLIPGPALAELLTPGLEDYGFGLWIGTLEANGRKYHFAQRPGRIMGANTLLLQLLDEPLTVILLGNTNLTDTDRLGFDIAKQVLTS</sequence>
<feature type="chain" id="PRO_5047150092" evidence="1">
    <location>
        <begin position="25"/>
        <end position="360"/>
    </location>
</feature>
<organism evidence="3 4">
    <name type="scientific">Terriglobus aquaticus</name>
    <dbReference type="NCBI Taxonomy" id="940139"/>
    <lineage>
        <taxon>Bacteria</taxon>
        <taxon>Pseudomonadati</taxon>
        <taxon>Acidobacteriota</taxon>
        <taxon>Terriglobia</taxon>
        <taxon>Terriglobales</taxon>
        <taxon>Acidobacteriaceae</taxon>
        <taxon>Terriglobus</taxon>
    </lineage>
</organism>
<dbReference type="InterPro" id="IPR012338">
    <property type="entry name" value="Beta-lactam/transpept-like"/>
</dbReference>
<keyword evidence="3" id="KW-0378">Hydrolase</keyword>
<dbReference type="InterPro" id="IPR001466">
    <property type="entry name" value="Beta-lactam-related"/>
</dbReference>
<accession>A0ABW9KFU1</accession>
<dbReference type="EMBL" id="JBJYXY010000001">
    <property type="protein sequence ID" value="MFN2974338.1"/>
    <property type="molecule type" value="Genomic_DNA"/>
</dbReference>
<reference evidence="3 4" key="1">
    <citation type="submission" date="2024-12" db="EMBL/GenBank/DDBJ databases">
        <authorList>
            <person name="Lee Y."/>
        </authorList>
    </citation>
    <scope>NUCLEOTIDE SEQUENCE [LARGE SCALE GENOMIC DNA]</scope>
    <source>
        <strain evidence="3 4">03SUJ4</strain>
    </source>
</reference>
<evidence type="ECO:0000313" key="3">
    <source>
        <dbReference type="EMBL" id="MFN2974338.1"/>
    </source>
</evidence>
<dbReference type="GO" id="GO:0016787">
    <property type="term" value="F:hydrolase activity"/>
    <property type="evidence" value="ECO:0007669"/>
    <property type="project" value="UniProtKB-KW"/>
</dbReference>
<dbReference type="Pfam" id="PF00144">
    <property type="entry name" value="Beta-lactamase"/>
    <property type="match status" value="1"/>
</dbReference>
<evidence type="ECO:0000256" key="1">
    <source>
        <dbReference type="SAM" id="SignalP"/>
    </source>
</evidence>
<feature type="domain" description="Beta-lactamase-related" evidence="2">
    <location>
        <begin position="43"/>
        <end position="347"/>
    </location>
</feature>
<dbReference type="Proteomes" id="UP001634747">
    <property type="component" value="Unassembled WGS sequence"/>
</dbReference>
<feature type="signal peptide" evidence="1">
    <location>
        <begin position="1"/>
        <end position="24"/>
    </location>
</feature>
<dbReference type="SUPFAM" id="SSF56601">
    <property type="entry name" value="beta-lactamase/transpeptidase-like"/>
    <property type="match status" value="1"/>
</dbReference>
<keyword evidence="4" id="KW-1185">Reference proteome</keyword>
<dbReference type="PANTHER" id="PTHR46825:SF9">
    <property type="entry name" value="BETA-LACTAMASE-RELATED DOMAIN-CONTAINING PROTEIN"/>
    <property type="match status" value="1"/>
</dbReference>
<dbReference type="RefSeq" id="WP_263414095.1">
    <property type="nucleotide sequence ID" value="NZ_BAABBH010000001.1"/>
</dbReference>